<dbReference type="RefSeq" id="WP_329493604.1">
    <property type="nucleotide sequence ID" value="NZ_CP108460.1"/>
</dbReference>
<dbReference type="Pfam" id="PF09123">
    <property type="entry name" value="DUF1931"/>
    <property type="match status" value="1"/>
</dbReference>
<dbReference type="CDD" id="cd22922">
    <property type="entry name" value="HFD_Aq328-like_rpt1"/>
    <property type="match status" value="1"/>
</dbReference>
<evidence type="ECO:0000313" key="2">
    <source>
        <dbReference type="Proteomes" id="UP001432014"/>
    </source>
</evidence>
<reference evidence="1 2" key="1">
    <citation type="submission" date="2022-10" db="EMBL/GenBank/DDBJ databases">
        <title>The complete genomes of actinobacterial strains from the NBC collection.</title>
        <authorList>
            <person name="Joergensen T.S."/>
            <person name="Alvarez Arevalo M."/>
            <person name="Sterndorff E.B."/>
            <person name="Faurdal D."/>
            <person name="Vuksanovic O."/>
            <person name="Mourched A.-S."/>
            <person name="Charusanti P."/>
            <person name="Shaw S."/>
            <person name="Blin K."/>
            <person name="Weber T."/>
        </authorList>
    </citation>
    <scope>NUCLEOTIDE SEQUENCE [LARGE SCALE GENOMIC DNA]</scope>
    <source>
        <strain evidence="1 2">NBC_01247</strain>
    </source>
</reference>
<keyword evidence="2" id="KW-1185">Reference proteome</keyword>
<dbReference type="InterPro" id="IPR015207">
    <property type="entry name" value="DUF1931"/>
</dbReference>
<gene>
    <name evidence="1" type="ORF">OG469_35375</name>
</gene>
<dbReference type="InterPro" id="IPR009072">
    <property type="entry name" value="Histone-fold"/>
</dbReference>
<evidence type="ECO:0000313" key="1">
    <source>
        <dbReference type="EMBL" id="WUS60310.1"/>
    </source>
</evidence>
<name>A0ABZ1WHA3_9ACTN</name>
<dbReference type="Gene3D" id="1.10.20.10">
    <property type="entry name" value="Histone, subunit A"/>
    <property type="match status" value="1"/>
</dbReference>
<dbReference type="SUPFAM" id="SSF47113">
    <property type="entry name" value="Histone-fold"/>
    <property type="match status" value="1"/>
</dbReference>
<organism evidence="1 2">
    <name type="scientific">Kitasatospora herbaricolor</name>
    <dbReference type="NCBI Taxonomy" id="68217"/>
    <lineage>
        <taxon>Bacteria</taxon>
        <taxon>Bacillati</taxon>
        <taxon>Actinomycetota</taxon>
        <taxon>Actinomycetes</taxon>
        <taxon>Kitasatosporales</taxon>
        <taxon>Streptomycetaceae</taxon>
        <taxon>Kitasatospora</taxon>
    </lineage>
</organism>
<dbReference type="EMBL" id="CP108482">
    <property type="protein sequence ID" value="WUS60310.1"/>
    <property type="molecule type" value="Genomic_DNA"/>
</dbReference>
<sequence>MGIPKFERFFRAAAGLDVNKNDLKRYNDFVDAKLYDLFLIGTANAKANDRDIIEPQDLPVTKGLQESIHAFEKLEEGIELRPLLDQLAARPALGMEAAEDTQQRLPVLAGGLSVALARALKTIARDTRHPSTDQWDEAFELFDLLI</sequence>
<protein>
    <submittedName>
        <fullName evidence="1">DUF1931 family protein</fullName>
    </submittedName>
</protein>
<dbReference type="CDD" id="cd22923">
    <property type="entry name" value="HFD_Aq328-like_rpt2"/>
    <property type="match status" value="1"/>
</dbReference>
<accession>A0ABZ1WHA3</accession>
<dbReference type="Proteomes" id="UP001432014">
    <property type="component" value="Chromosome"/>
</dbReference>
<proteinExistence type="predicted"/>